<gene>
    <name evidence="2" type="ORF">RVR_P26</name>
</gene>
<evidence type="ECO:0000313" key="2">
    <source>
        <dbReference type="EMBL" id="BBG20750.1"/>
    </source>
</evidence>
<reference evidence="2 3" key="1">
    <citation type="journal article" date="2020" name="Sci. Rep.">
        <title>beta-carboline chemical signals induce reveromycin production through a LuxR family regulator in Streptomyces sp. SN-593.</title>
        <authorList>
            <person name="Panthee S."/>
            <person name="Kito N."/>
            <person name="Hayashi T."/>
            <person name="Shimizu T."/>
            <person name="Ishikawa J."/>
            <person name="Hamamoto H."/>
            <person name="Osada H."/>
            <person name="Takahashi S."/>
        </authorList>
    </citation>
    <scope>NUCLEOTIDE SEQUENCE [LARGE SCALE GENOMIC DNA]</scope>
    <source>
        <strain evidence="2 3">SN-593</strain>
        <plasmid evidence="2 3">pRVR2</plasmid>
    </source>
</reference>
<sequence>MITMMSRIAAATILAVGSTYLIPATTAAASDQQQSCPTVVVRQTVAVHYDPNFTSRVVRTAPAGEHDTTCLTAIGRGDPYRACGHIGYDWYLIKNGFIPDVCASKGA</sequence>
<geneLocation type="plasmid" evidence="2 3">
    <name>pRVR2</name>
</geneLocation>
<keyword evidence="1" id="KW-0732">Signal</keyword>
<protein>
    <recommendedName>
        <fullName evidence="4">SH3 domain-containing protein</fullName>
    </recommendedName>
</protein>
<evidence type="ECO:0000256" key="1">
    <source>
        <dbReference type="SAM" id="SignalP"/>
    </source>
</evidence>
<dbReference type="KEGG" id="arev:RVR_P26"/>
<accession>A0A7R6TAD4</accession>
<keyword evidence="3" id="KW-1185">Reference proteome</keyword>
<name>A0A7R6TAD4_9ACTN</name>
<feature type="chain" id="PRO_5032475945" description="SH3 domain-containing protein" evidence="1">
    <location>
        <begin position="30"/>
        <end position="107"/>
    </location>
</feature>
<dbReference type="EMBL" id="AP018367">
    <property type="protein sequence ID" value="BBG20750.1"/>
    <property type="molecule type" value="Genomic_DNA"/>
</dbReference>
<dbReference type="Proteomes" id="UP000595703">
    <property type="component" value="Plasmid pRVR2"/>
</dbReference>
<proteinExistence type="predicted"/>
<keyword evidence="2" id="KW-0614">Plasmid</keyword>
<dbReference type="AlphaFoldDB" id="A0A7R6TAD4"/>
<feature type="signal peptide" evidence="1">
    <location>
        <begin position="1"/>
        <end position="29"/>
    </location>
</feature>
<evidence type="ECO:0000313" key="3">
    <source>
        <dbReference type="Proteomes" id="UP000595703"/>
    </source>
</evidence>
<evidence type="ECO:0008006" key="4">
    <source>
        <dbReference type="Google" id="ProtNLM"/>
    </source>
</evidence>
<organism evidence="2 3">
    <name type="scientific">Actinacidiphila reveromycinica</name>
    <dbReference type="NCBI Taxonomy" id="659352"/>
    <lineage>
        <taxon>Bacteria</taxon>
        <taxon>Bacillati</taxon>
        <taxon>Actinomycetota</taxon>
        <taxon>Actinomycetes</taxon>
        <taxon>Kitasatosporales</taxon>
        <taxon>Streptomycetaceae</taxon>
        <taxon>Actinacidiphila</taxon>
    </lineage>
</organism>